<evidence type="ECO:0000313" key="2">
    <source>
        <dbReference type="EMBL" id="CAI8047401.1"/>
    </source>
</evidence>
<comment type="caution">
    <text evidence="2">The sequence shown here is derived from an EMBL/GenBank/DDBJ whole genome shotgun (WGS) entry which is preliminary data.</text>
</comment>
<dbReference type="PANTHER" id="PTHR12110">
    <property type="entry name" value="HYDROXYPYRUVATE ISOMERASE"/>
    <property type="match status" value="1"/>
</dbReference>
<dbReference type="EMBL" id="CASHTH010003633">
    <property type="protein sequence ID" value="CAI8047401.1"/>
    <property type="molecule type" value="Genomic_DNA"/>
</dbReference>
<dbReference type="AlphaFoldDB" id="A0AA35TH38"/>
<name>A0AA35TH38_GEOBA</name>
<feature type="domain" description="Xylose isomerase-like TIM barrel" evidence="1">
    <location>
        <begin position="32"/>
        <end position="275"/>
    </location>
</feature>
<accession>A0AA35TH38</accession>
<dbReference type="SUPFAM" id="SSF51658">
    <property type="entry name" value="Xylose isomerase-like"/>
    <property type="match status" value="1"/>
</dbReference>
<organism evidence="2 3">
    <name type="scientific">Geodia barretti</name>
    <name type="common">Barrett's horny sponge</name>
    <dbReference type="NCBI Taxonomy" id="519541"/>
    <lineage>
        <taxon>Eukaryota</taxon>
        <taxon>Metazoa</taxon>
        <taxon>Porifera</taxon>
        <taxon>Demospongiae</taxon>
        <taxon>Heteroscleromorpha</taxon>
        <taxon>Tetractinellida</taxon>
        <taxon>Astrophorina</taxon>
        <taxon>Geodiidae</taxon>
        <taxon>Geodia</taxon>
    </lineage>
</organism>
<proteinExistence type="predicted"/>
<gene>
    <name evidence="2" type="ORF">GBAR_LOCUS26197</name>
</gene>
<dbReference type="InterPro" id="IPR013022">
    <property type="entry name" value="Xyl_isomerase-like_TIM-brl"/>
</dbReference>
<evidence type="ECO:0000259" key="1">
    <source>
        <dbReference type="Pfam" id="PF01261"/>
    </source>
</evidence>
<protein>
    <recommendedName>
        <fullName evidence="1">Xylose isomerase-like TIM barrel domain-containing protein</fullName>
    </recommendedName>
</protein>
<dbReference type="PANTHER" id="PTHR12110:SF53">
    <property type="entry name" value="BLR5974 PROTEIN"/>
    <property type="match status" value="1"/>
</dbReference>
<dbReference type="InterPro" id="IPR050312">
    <property type="entry name" value="IolE/XylAMocC-like"/>
</dbReference>
<dbReference type="Proteomes" id="UP001174909">
    <property type="component" value="Unassembled WGS sequence"/>
</dbReference>
<keyword evidence="3" id="KW-1185">Reference proteome</keyword>
<sequence length="285" mass="32052">MFQKMKLSLSVRVAEAPGSKEETIRSFDEIAALADQLGYNAVCMRASQAGIQTPLQQITAIRQKTRQLNLAVSMVTGDFPIPINNDQGPDALRNITPYLDLTDLLGANLIRIAMKKEEDIIWAKRASDEARERGIRLAHQSHTRSLFETVDGSIDILKRVGRHNFGIIYEPANLDLCGQDYGPETLKRFSPYLFNVYLQNHIRRPDGKTHLETWIRGDVPHDPIRLQDEGGIDFSNVFEGLAEIGYNGYVTVHQAFTEIMEPEDAAQQSYDYLTQLADFEARAAG</sequence>
<reference evidence="2" key="1">
    <citation type="submission" date="2023-03" db="EMBL/GenBank/DDBJ databases">
        <authorList>
            <person name="Steffen K."/>
            <person name="Cardenas P."/>
        </authorList>
    </citation>
    <scope>NUCLEOTIDE SEQUENCE</scope>
</reference>
<evidence type="ECO:0000313" key="3">
    <source>
        <dbReference type="Proteomes" id="UP001174909"/>
    </source>
</evidence>
<dbReference type="InterPro" id="IPR036237">
    <property type="entry name" value="Xyl_isomerase-like_sf"/>
</dbReference>
<dbReference type="Gene3D" id="3.20.20.150">
    <property type="entry name" value="Divalent-metal-dependent TIM barrel enzymes"/>
    <property type="match status" value="1"/>
</dbReference>
<dbReference type="Pfam" id="PF01261">
    <property type="entry name" value="AP_endonuc_2"/>
    <property type="match status" value="1"/>
</dbReference>